<dbReference type="AlphaFoldDB" id="A0A1U7CQ18"/>
<keyword evidence="3" id="KW-1185">Reference proteome</keyword>
<sequence>MARKTGARGANGERGRRPEADVDHVGAALPATARVADDVLAVDRHAETTWPGWAKGVVTALLVLHIAAVVSGALGVPPSSELERRVADAFTWYHGLMDQGYAYRYYAEPPPTPVVLANLSYGDGRPDESVRIPALEVPGPPMRRQRQLAVANALFASVQAERRRPGDERDEARLARSYARHLCQTHPGCSSVTLRLQQHLIPDPRIVLEALDRPGHDPFDLFDASLLTTPRWIGDFPCDGF</sequence>
<evidence type="ECO:0000313" key="3">
    <source>
        <dbReference type="Proteomes" id="UP000186309"/>
    </source>
</evidence>
<feature type="region of interest" description="Disordered" evidence="1">
    <location>
        <begin position="1"/>
        <end position="22"/>
    </location>
</feature>
<protein>
    <submittedName>
        <fullName evidence="2">Uncharacterized protein</fullName>
    </submittedName>
</protein>
<feature type="compositionally biased region" description="Basic and acidic residues" evidence="1">
    <location>
        <begin position="11"/>
        <end position="22"/>
    </location>
</feature>
<dbReference type="EMBL" id="CP019082">
    <property type="protein sequence ID" value="APW60973.1"/>
    <property type="molecule type" value="Genomic_DNA"/>
</dbReference>
<organism evidence="2 3">
    <name type="scientific">Paludisphaera borealis</name>
    <dbReference type="NCBI Taxonomy" id="1387353"/>
    <lineage>
        <taxon>Bacteria</taxon>
        <taxon>Pseudomonadati</taxon>
        <taxon>Planctomycetota</taxon>
        <taxon>Planctomycetia</taxon>
        <taxon>Isosphaerales</taxon>
        <taxon>Isosphaeraceae</taxon>
        <taxon>Paludisphaera</taxon>
    </lineage>
</organism>
<name>A0A1U7CQ18_9BACT</name>
<gene>
    <name evidence="2" type="ORF">BSF38_02470</name>
</gene>
<dbReference type="Proteomes" id="UP000186309">
    <property type="component" value="Chromosome"/>
</dbReference>
<dbReference type="STRING" id="1387353.BSF38_02470"/>
<proteinExistence type="predicted"/>
<evidence type="ECO:0000313" key="2">
    <source>
        <dbReference type="EMBL" id="APW60973.1"/>
    </source>
</evidence>
<evidence type="ECO:0000256" key="1">
    <source>
        <dbReference type="SAM" id="MobiDB-lite"/>
    </source>
</evidence>
<dbReference type="KEGG" id="pbor:BSF38_02470"/>
<reference evidence="3" key="1">
    <citation type="submission" date="2016-12" db="EMBL/GenBank/DDBJ databases">
        <title>Comparative genomics of four Isosphaeraceae planctomycetes: a common pool of plasmids and glycoside hydrolase genes.</title>
        <authorList>
            <person name="Ivanova A."/>
        </authorList>
    </citation>
    <scope>NUCLEOTIDE SEQUENCE [LARGE SCALE GENOMIC DNA]</scope>
    <source>
        <strain evidence="3">PX4</strain>
    </source>
</reference>
<accession>A0A1U7CQ18</accession>